<evidence type="ECO:0000256" key="2">
    <source>
        <dbReference type="ARBA" id="ARBA00022857"/>
    </source>
</evidence>
<reference evidence="5" key="1">
    <citation type="submission" date="2021-01" db="EMBL/GenBank/DDBJ databases">
        <authorList>
            <person name="Corre E."/>
            <person name="Pelletier E."/>
            <person name="Niang G."/>
            <person name="Scheremetjew M."/>
            <person name="Finn R."/>
            <person name="Kale V."/>
            <person name="Holt S."/>
            <person name="Cochrane G."/>
            <person name="Meng A."/>
            <person name="Brown T."/>
            <person name="Cohen L."/>
        </authorList>
    </citation>
    <scope>NUCLEOTIDE SEQUENCE</scope>
    <source>
        <strain evidence="5">CCCM811</strain>
    </source>
</reference>
<dbReference type="Pfam" id="PF00248">
    <property type="entry name" value="Aldo_ket_red"/>
    <property type="match status" value="1"/>
</dbReference>
<sequence length="193" mass="21837">MGLTRSIGVSNFNKTQLGQLLSKCTIKPSVNQIESNPYLLENDMVEYCREHGIAVTAYSPLGSSDRPWAEKDEPKLLEDPTVMAIARKHNKSSAQVCIRFQVQRGVIVIPKSVTPTRIEENLKVFDFELTPEDVKALSSTGKSFRSCVPVRRLVIGNTTLRVPRDIKHPEFPFGDLKKKFAHTFSQMKDDRFD</sequence>
<evidence type="ECO:0000259" key="4">
    <source>
        <dbReference type="Pfam" id="PF00248"/>
    </source>
</evidence>
<name>A0A7S3ZFE7_9EUKA</name>
<dbReference type="SUPFAM" id="SSF51430">
    <property type="entry name" value="NAD(P)-linked oxidoreductase"/>
    <property type="match status" value="1"/>
</dbReference>
<keyword evidence="3" id="KW-0560">Oxidoreductase</keyword>
<dbReference type="InterPro" id="IPR020471">
    <property type="entry name" value="AKR"/>
</dbReference>
<dbReference type="InterPro" id="IPR018170">
    <property type="entry name" value="Aldo/ket_reductase_CS"/>
</dbReference>
<dbReference type="GO" id="GO:0016616">
    <property type="term" value="F:oxidoreductase activity, acting on the CH-OH group of donors, NAD or NADP as acceptor"/>
    <property type="evidence" value="ECO:0007669"/>
    <property type="project" value="UniProtKB-ARBA"/>
</dbReference>
<evidence type="ECO:0000256" key="1">
    <source>
        <dbReference type="ARBA" id="ARBA00007905"/>
    </source>
</evidence>
<dbReference type="PANTHER" id="PTHR43827">
    <property type="entry name" value="2,5-DIKETO-D-GLUCONIC ACID REDUCTASE"/>
    <property type="match status" value="1"/>
</dbReference>
<accession>A0A7S3ZFE7</accession>
<dbReference type="PROSITE" id="PS00063">
    <property type="entry name" value="ALDOKETO_REDUCTASE_3"/>
    <property type="match status" value="1"/>
</dbReference>
<dbReference type="AlphaFoldDB" id="A0A7S3ZFE7"/>
<protein>
    <recommendedName>
        <fullName evidence="4">NADP-dependent oxidoreductase domain-containing protein</fullName>
    </recommendedName>
</protein>
<feature type="domain" description="NADP-dependent oxidoreductase" evidence="4">
    <location>
        <begin position="2"/>
        <end position="139"/>
    </location>
</feature>
<dbReference type="PRINTS" id="PR00069">
    <property type="entry name" value="ALDKETRDTASE"/>
</dbReference>
<dbReference type="EMBL" id="HBIV01048153">
    <property type="protein sequence ID" value="CAE0681677.1"/>
    <property type="molecule type" value="Transcribed_RNA"/>
</dbReference>
<dbReference type="PANTHER" id="PTHR43827:SF3">
    <property type="entry name" value="NADP-DEPENDENT OXIDOREDUCTASE DOMAIN-CONTAINING PROTEIN"/>
    <property type="match status" value="1"/>
</dbReference>
<organism evidence="5">
    <name type="scientific">Lotharella globosa</name>
    <dbReference type="NCBI Taxonomy" id="91324"/>
    <lineage>
        <taxon>Eukaryota</taxon>
        <taxon>Sar</taxon>
        <taxon>Rhizaria</taxon>
        <taxon>Cercozoa</taxon>
        <taxon>Chlorarachniophyceae</taxon>
        <taxon>Lotharella</taxon>
    </lineage>
</organism>
<gene>
    <name evidence="5" type="ORF">LGLO00237_LOCUS33464</name>
</gene>
<dbReference type="InterPro" id="IPR036812">
    <property type="entry name" value="NAD(P)_OxRdtase_dom_sf"/>
</dbReference>
<evidence type="ECO:0000313" key="5">
    <source>
        <dbReference type="EMBL" id="CAE0681677.1"/>
    </source>
</evidence>
<keyword evidence="2" id="KW-0521">NADP</keyword>
<comment type="similarity">
    <text evidence="1">Belongs to the aldo/keto reductase family.</text>
</comment>
<dbReference type="Gene3D" id="3.20.20.100">
    <property type="entry name" value="NADP-dependent oxidoreductase domain"/>
    <property type="match status" value="1"/>
</dbReference>
<proteinExistence type="inferred from homology"/>
<dbReference type="InterPro" id="IPR023210">
    <property type="entry name" value="NADP_OxRdtase_dom"/>
</dbReference>
<evidence type="ECO:0000256" key="3">
    <source>
        <dbReference type="ARBA" id="ARBA00023002"/>
    </source>
</evidence>